<evidence type="ECO:0000313" key="2">
    <source>
        <dbReference type="Proteomes" id="UP000011885"/>
    </source>
</evidence>
<evidence type="ECO:0000313" key="1">
    <source>
        <dbReference type="EMBL" id="EMI52715.1"/>
    </source>
</evidence>
<proteinExistence type="predicted"/>
<reference evidence="1 2" key="1">
    <citation type="journal article" date="2013" name="Mar. Genomics">
        <title>Expression of sulfatases in Rhodopirellula baltica and the diversity of sulfatases in the genus Rhodopirellula.</title>
        <authorList>
            <person name="Wegner C.E."/>
            <person name="Richter-Heitmann T."/>
            <person name="Klindworth A."/>
            <person name="Klockow C."/>
            <person name="Richter M."/>
            <person name="Achstetter T."/>
            <person name="Glockner F.O."/>
            <person name="Harder J."/>
        </authorList>
    </citation>
    <scope>NUCLEOTIDE SEQUENCE [LARGE SCALE GENOMIC DNA]</scope>
    <source>
        <strain evidence="1 2">SM41</strain>
    </source>
</reference>
<organism evidence="1 2">
    <name type="scientific">Rhodopirellula sallentina SM41</name>
    <dbReference type="NCBI Taxonomy" id="1263870"/>
    <lineage>
        <taxon>Bacteria</taxon>
        <taxon>Pseudomonadati</taxon>
        <taxon>Planctomycetota</taxon>
        <taxon>Planctomycetia</taxon>
        <taxon>Pirellulales</taxon>
        <taxon>Pirellulaceae</taxon>
        <taxon>Rhodopirellula</taxon>
    </lineage>
</organism>
<gene>
    <name evidence="1" type="ORF">RSSM_05806</name>
</gene>
<dbReference type="PATRIC" id="fig|1263870.3.peg.6156"/>
<keyword evidence="2" id="KW-1185">Reference proteome</keyword>
<dbReference type="EMBL" id="ANOH01000407">
    <property type="protein sequence ID" value="EMI52715.1"/>
    <property type="molecule type" value="Genomic_DNA"/>
</dbReference>
<comment type="caution">
    <text evidence="1">The sequence shown here is derived from an EMBL/GenBank/DDBJ whole genome shotgun (WGS) entry which is preliminary data.</text>
</comment>
<dbReference type="AlphaFoldDB" id="M5TU88"/>
<accession>M5TU88</accession>
<sequence length="60" mass="7240">MAEIARSSELLQYAIGLAWLALQDCFERLGRWRWSKQRSDECLTLFCEYVVRTERPKRFL</sequence>
<protein>
    <submittedName>
        <fullName evidence="1">Uncharacterized protein</fullName>
    </submittedName>
</protein>
<name>M5TU88_9BACT</name>
<dbReference type="Proteomes" id="UP000011885">
    <property type="component" value="Unassembled WGS sequence"/>
</dbReference>